<feature type="binding site" evidence="7">
    <location>
        <position position="271"/>
    </location>
    <ligand>
        <name>substrate</name>
    </ligand>
</feature>
<comment type="function">
    <text evidence="7">Catalyzes the NAD(P)-dependent oxidation of 4-(phosphooxy)-L-threonine (HTP) into 2-amino-3-oxo-4-(phosphooxy)butyric acid which spontaneously decarboxylates to form 3-amino-2-oxopropyl phosphate (AHAP).</text>
</comment>
<comment type="pathway">
    <text evidence="7">Cofactor biosynthesis; pyridoxine 5'-phosphate biosynthesis; pyridoxine 5'-phosphate from D-erythrose 4-phosphate: step 4/5.</text>
</comment>
<keyword evidence="2 7" id="KW-0479">Metal-binding</keyword>
<feature type="binding site" evidence="7">
    <location>
        <position position="280"/>
    </location>
    <ligand>
        <name>substrate</name>
    </ligand>
</feature>
<evidence type="ECO:0000256" key="2">
    <source>
        <dbReference type="ARBA" id="ARBA00022723"/>
    </source>
</evidence>
<comment type="cofactor">
    <cofactor evidence="7">
        <name>Zn(2+)</name>
        <dbReference type="ChEBI" id="CHEBI:29105"/>
    </cofactor>
    <cofactor evidence="7">
        <name>Mg(2+)</name>
        <dbReference type="ChEBI" id="CHEBI:18420"/>
    </cofactor>
    <cofactor evidence="7">
        <name>Co(2+)</name>
        <dbReference type="ChEBI" id="CHEBI:48828"/>
    </cofactor>
    <text evidence="7">Binds 1 divalent metal cation per subunit. Can use ions such as Zn(2+), Mg(2+) or Co(2+).</text>
</comment>
<feature type="binding site" evidence="7">
    <location>
        <position position="263"/>
    </location>
    <ligand>
        <name>a divalent metal cation</name>
        <dbReference type="ChEBI" id="CHEBI:60240"/>
        <note>ligand shared between dimeric partners</note>
    </ligand>
</feature>
<feature type="binding site" evidence="7">
    <location>
        <position position="132"/>
    </location>
    <ligand>
        <name>substrate</name>
    </ligand>
</feature>
<keyword evidence="6 7" id="KW-0664">Pyridoxine biosynthesis</keyword>
<evidence type="ECO:0000256" key="6">
    <source>
        <dbReference type="ARBA" id="ARBA00023096"/>
    </source>
</evidence>
<evidence type="ECO:0000256" key="4">
    <source>
        <dbReference type="ARBA" id="ARBA00023002"/>
    </source>
</evidence>
<dbReference type="EMBL" id="JAGSPA010000003">
    <property type="protein sequence ID" value="MBV7257047.1"/>
    <property type="molecule type" value="Genomic_DNA"/>
</dbReference>
<gene>
    <name evidence="7 8" type="primary">pdxA</name>
    <name evidence="8" type="ORF">KCG44_09655</name>
</gene>
<keyword evidence="7" id="KW-0460">Magnesium</keyword>
<comment type="miscellaneous">
    <text evidence="7">The active site is located at the dimer interface.</text>
</comment>
<dbReference type="Pfam" id="PF04166">
    <property type="entry name" value="PdxA"/>
    <property type="match status" value="1"/>
</dbReference>
<keyword evidence="9" id="KW-1185">Reference proteome</keyword>
<keyword evidence="7" id="KW-0862">Zinc</keyword>
<keyword evidence="5 7" id="KW-0520">NAD</keyword>
<dbReference type="InterPro" id="IPR037510">
    <property type="entry name" value="PdxA"/>
</dbReference>
<evidence type="ECO:0000313" key="8">
    <source>
        <dbReference type="EMBL" id="MBV7257047.1"/>
    </source>
</evidence>
<comment type="subunit">
    <text evidence="7">Homodimer.</text>
</comment>
<sequence>MEPIAIALGDPAGIGAEITAKAYAARQDSALPCIFAIGSRRALEGVWDGPIETIETPCDAREVCARALPLIELELREDIVPGQPTMEGARCALAALESATGLVRSGKAGALVTAPVSKSQLATIGFTHPGQTEFIAERCGVARTSIAMMLTAPTLRTVPVTMHNSIASVPELLTTELVAARIRATARGLTRNFGIERPRIAIAGLNPHAGENGMMGDEEDRIIRPAMDMLAGENMTLFGPLSPDTMFHERARETYDAAVCMYHDQALIPLKTLHFDEGVNLTLGLPIVRTSPDHGTAFDIAGRNMARPDAMIAAIEVAASCARRRALDEA</sequence>
<keyword evidence="3 7" id="KW-0521">NADP</keyword>
<keyword evidence="4 7" id="KW-0560">Oxidoreductase</keyword>
<protein>
    <recommendedName>
        <fullName evidence="7">4-hydroxythreonine-4-phosphate dehydrogenase</fullName>
        <ecNumber evidence="7">1.1.1.262</ecNumber>
    </recommendedName>
    <alternativeName>
        <fullName evidence="7">4-(phosphohydroxy)-L-threonine dehydrogenase</fullName>
    </alternativeName>
</protein>
<proteinExistence type="inferred from homology"/>
<feature type="binding site" evidence="7">
    <location>
        <position position="289"/>
    </location>
    <ligand>
        <name>substrate</name>
    </ligand>
</feature>
<dbReference type="RefSeq" id="WP_218446297.1">
    <property type="nucleotide sequence ID" value="NZ_JAGSPA010000003.1"/>
</dbReference>
<evidence type="ECO:0000256" key="5">
    <source>
        <dbReference type="ARBA" id="ARBA00023027"/>
    </source>
</evidence>
<dbReference type="GO" id="GO:0050570">
    <property type="term" value="F:4-hydroxythreonine-4-phosphate dehydrogenase activity"/>
    <property type="evidence" value="ECO:0007669"/>
    <property type="project" value="UniProtKB-EC"/>
</dbReference>
<comment type="subcellular location">
    <subcellularLocation>
        <location evidence="7">Cytoplasm</location>
    </subcellularLocation>
</comment>
<accession>A0ABS6SF77</accession>
<dbReference type="PANTHER" id="PTHR30004:SF6">
    <property type="entry name" value="D-THREONATE 4-PHOSPHATE DEHYDROGENASE"/>
    <property type="match status" value="1"/>
</dbReference>
<dbReference type="NCBIfam" id="TIGR00557">
    <property type="entry name" value="pdxA"/>
    <property type="match status" value="1"/>
</dbReference>
<dbReference type="Proteomes" id="UP000722336">
    <property type="component" value="Unassembled WGS sequence"/>
</dbReference>
<name>A0ABS6SF77_9SPHN</name>
<evidence type="ECO:0000256" key="3">
    <source>
        <dbReference type="ARBA" id="ARBA00022857"/>
    </source>
</evidence>
<comment type="catalytic activity">
    <reaction evidence="7">
        <text>4-(phosphooxy)-L-threonine + NAD(+) = 3-amino-2-oxopropyl phosphate + CO2 + NADH</text>
        <dbReference type="Rhea" id="RHEA:32275"/>
        <dbReference type="ChEBI" id="CHEBI:16526"/>
        <dbReference type="ChEBI" id="CHEBI:57279"/>
        <dbReference type="ChEBI" id="CHEBI:57540"/>
        <dbReference type="ChEBI" id="CHEBI:57945"/>
        <dbReference type="ChEBI" id="CHEBI:58452"/>
        <dbReference type="EC" id="1.1.1.262"/>
    </reaction>
</comment>
<dbReference type="EC" id="1.1.1.262" evidence="7"/>
<evidence type="ECO:0000313" key="9">
    <source>
        <dbReference type="Proteomes" id="UP000722336"/>
    </source>
</evidence>
<reference evidence="8 9" key="1">
    <citation type="submission" date="2021-04" db="EMBL/GenBank/DDBJ databases">
        <authorList>
            <person name="Pira H."/>
            <person name="Risdian C."/>
            <person name="Wink J."/>
        </authorList>
    </citation>
    <scope>NUCLEOTIDE SEQUENCE [LARGE SCALE GENOMIC DNA]</scope>
    <source>
        <strain evidence="8 9">WHA3</strain>
    </source>
</reference>
<comment type="similarity">
    <text evidence="7">Belongs to the PdxA family.</text>
</comment>
<dbReference type="PANTHER" id="PTHR30004">
    <property type="entry name" value="4-HYDROXYTHREONINE-4-PHOSPHATE DEHYDROGENASE"/>
    <property type="match status" value="1"/>
</dbReference>
<comment type="caution">
    <text evidence="7">Lacks conserved residue(s) required for the propagation of feature annotation.</text>
</comment>
<evidence type="ECO:0000256" key="1">
    <source>
        <dbReference type="ARBA" id="ARBA00022490"/>
    </source>
</evidence>
<organism evidence="8 9">
    <name type="scientific">Pacificimonas pallii</name>
    <dbReference type="NCBI Taxonomy" id="2827236"/>
    <lineage>
        <taxon>Bacteria</taxon>
        <taxon>Pseudomonadati</taxon>
        <taxon>Pseudomonadota</taxon>
        <taxon>Alphaproteobacteria</taxon>
        <taxon>Sphingomonadales</taxon>
        <taxon>Sphingosinicellaceae</taxon>
        <taxon>Pacificimonas</taxon>
    </lineage>
</organism>
<dbReference type="NCBIfam" id="NF003699">
    <property type="entry name" value="PRK05312.1"/>
    <property type="match status" value="1"/>
</dbReference>
<feature type="binding site" evidence="7">
    <location>
        <position position="163"/>
    </location>
    <ligand>
        <name>a divalent metal cation</name>
        <dbReference type="ChEBI" id="CHEBI:60240"/>
        <note>ligand shared between dimeric partners</note>
    </ligand>
</feature>
<dbReference type="HAMAP" id="MF_00536">
    <property type="entry name" value="PdxA"/>
    <property type="match status" value="1"/>
</dbReference>
<feature type="binding site" evidence="7">
    <location>
        <position position="208"/>
    </location>
    <ligand>
        <name>a divalent metal cation</name>
        <dbReference type="ChEBI" id="CHEBI:60240"/>
        <note>ligand shared between dimeric partners</note>
    </ligand>
</feature>
<evidence type="ECO:0000256" key="7">
    <source>
        <dbReference type="HAMAP-Rule" id="MF_00536"/>
    </source>
</evidence>
<keyword evidence="7" id="KW-0170">Cobalt</keyword>
<dbReference type="InterPro" id="IPR005255">
    <property type="entry name" value="PdxA_fam"/>
</dbReference>
<keyword evidence="1 7" id="KW-0963">Cytoplasm</keyword>
<comment type="caution">
    <text evidence="8">The sequence shown here is derived from an EMBL/GenBank/DDBJ whole genome shotgun (WGS) entry which is preliminary data.</text>
</comment>